<evidence type="ECO:0000313" key="13">
    <source>
        <dbReference type="Proteomes" id="UP001597182"/>
    </source>
</evidence>
<feature type="transmembrane region" description="Helical" evidence="9">
    <location>
        <begin position="118"/>
        <end position="135"/>
    </location>
</feature>
<feature type="domain" description="Histidine kinase/HSP90-like ATPase" evidence="10">
    <location>
        <begin position="296"/>
        <end position="383"/>
    </location>
</feature>
<dbReference type="Gene3D" id="1.20.5.1930">
    <property type="match status" value="1"/>
</dbReference>
<feature type="transmembrane region" description="Helical" evidence="9">
    <location>
        <begin position="69"/>
        <end position="89"/>
    </location>
</feature>
<keyword evidence="9" id="KW-1133">Transmembrane helix</keyword>
<dbReference type="InterPro" id="IPR050482">
    <property type="entry name" value="Sensor_HK_TwoCompSys"/>
</dbReference>
<evidence type="ECO:0000256" key="7">
    <source>
        <dbReference type="ARBA" id="ARBA00022840"/>
    </source>
</evidence>
<accession>A0ABW3VNQ0</accession>
<dbReference type="Pfam" id="PF02518">
    <property type="entry name" value="HATPase_c"/>
    <property type="match status" value="1"/>
</dbReference>
<comment type="caution">
    <text evidence="12">The sequence shown here is derived from an EMBL/GenBank/DDBJ whole genome shotgun (WGS) entry which is preliminary data.</text>
</comment>
<dbReference type="EC" id="2.7.13.3" evidence="2"/>
<keyword evidence="7" id="KW-0067">ATP-binding</keyword>
<dbReference type="GO" id="GO:0016301">
    <property type="term" value="F:kinase activity"/>
    <property type="evidence" value="ECO:0007669"/>
    <property type="project" value="UniProtKB-KW"/>
</dbReference>
<evidence type="ECO:0000256" key="5">
    <source>
        <dbReference type="ARBA" id="ARBA00022741"/>
    </source>
</evidence>
<evidence type="ECO:0000256" key="2">
    <source>
        <dbReference type="ARBA" id="ARBA00012438"/>
    </source>
</evidence>
<feature type="transmembrane region" description="Helical" evidence="9">
    <location>
        <begin position="147"/>
        <end position="165"/>
    </location>
</feature>
<dbReference type="CDD" id="cd16917">
    <property type="entry name" value="HATPase_UhpB-NarQ-NarX-like"/>
    <property type="match status" value="1"/>
</dbReference>
<dbReference type="EMBL" id="JBHTMB010000247">
    <property type="protein sequence ID" value="MFD1236892.1"/>
    <property type="molecule type" value="Genomic_DNA"/>
</dbReference>
<keyword evidence="9" id="KW-0812">Transmembrane</keyword>
<dbReference type="PANTHER" id="PTHR24421:SF10">
    <property type="entry name" value="NITRATE_NITRITE SENSOR PROTEIN NARQ"/>
    <property type="match status" value="1"/>
</dbReference>
<keyword evidence="5" id="KW-0547">Nucleotide-binding</keyword>
<evidence type="ECO:0000256" key="1">
    <source>
        <dbReference type="ARBA" id="ARBA00000085"/>
    </source>
</evidence>
<keyword evidence="13" id="KW-1185">Reference proteome</keyword>
<dbReference type="InterPro" id="IPR011712">
    <property type="entry name" value="Sig_transdc_His_kin_sub3_dim/P"/>
</dbReference>
<evidence type="ECO:0000256" key="6">
    <source>
        <dbReference type="ARBA" id="ARBA00022777"/>
    </source>
</evidence>
<dbReference type="SUPFAM" id="SSF55874">
    <property type="entry name" value="ATPase domain of HSP90 chaperone/DNA topoisomerase II/histidine kinase"/>
    <property type="match status" value="1"/>
</dbReference>
<dbReference type="InterPro" id="IPR003594">
    <property type="entry name" value="HATPase_dom"/>
</dbReference>
<name>A0ABW3VNQ0_9PSEU</name>
<feature type="transmembrane region" description="Helical" evidence="9">
    <location>
        <begin position="46"/>
        <end position="62"/>
    </location>
</feature>
<dbReference type="Pfam" id="PF07730">
    <property type="entry name" value="HisKA_3"/>
    <property type="match status" value="1"/>
</dbReference>
<sequence length="386" mass="39494">MIAGTAGAGRLRALRWAGLAVEIAGYLVWLAVDCLALVGIGVPRGLATPLTGACVAVVVLLRRRPGVDVRHVATIAFAVSAIATLAGWLVHVPSMSFAEQLALAVVTIAALRHADDRTAVLLVLAAGVVIVASPYLRADIGLTRTGYTILSALGWGGTVAIGLVLREAGSRRASLLERARADERLVLARELHDVVAHQVTGIVVAAQAARVVVPADPDVARSLAAIESAGADALAAMRAMVGVLRGGDATRAPGAELGGIPEMVRRFDPDGTRVRLLADPGFEHAVLPAGVAATGYRVVQEALTNVRRHAPAATSVEVEVRLRAEELVVGVRNDGAGAGSPARGATGGFGLAGMAERVGALDGTLHAGPCGAGVWSVTARLPVRAR</sequence>
<evidence type="ECO:0000313" key="12">
    <source>
        <dbReference type="EMBL" id="MFD1236892.1"/>
    </source>
</evidence>
<proteinExistence type="predicted"/>
<keyword evidence="9" id="KW-0472">Membrane</keyword>
<feature type="transmembrane region" description="Helical" evidence="9">
    <location>
        <begin position="19"/>
        <end position="40"/>
    </location>
</feature>
<dbReference type="Proteomes" id="UP001597182">
    <property type="component" value="Unassembled WGS sequence"/>
</dbReference>
<comment type="catalytic activity">
    <reaction evidence="1">
        <text>ATP + protein L-histidine = ADP + protein N-phospho-L-histidine.</text>
        <dbReference type="EC" id="2.7.13.3"/>
    </reaction>
</comment>
<keyword evidence="6 12" id="KW-0418">Kinase</keyword>
<keyword evidence="8" id="KW-0902">Two-component regulatory system</keyword>
<evidence type="ECO:0000256" key="9">
    <source>
        <dbReference type="SAM" id="Phobius"/>
    </source>
</evidence>
<evidence type="ECO:0000256" key="8">
    <source>
        <dbReference type="ARBA" id="ARBA00023012"/>
    </source>
</evidence>
<evidence type="ECO:0000256" key="3">
    <source>
        <dbReference type="ARBA" id="ARBA00022553"/>
    </source>
</evidence>
<dbReference type="RefSeq" id="WP_013677731.1">
    <property type="nucleotide sequence ID" value="NZ_BAABKS010000012.1"/>
</dbReference>
<dbReference type="Gene3D" id="3.30.565.10">
    <property type="entry name" value="Histidine kinase-like ATPase, C-terminal domain"/>
    <property type="match status" value="1"/>
</dbReference>
<evidence type="ECO:0000256" key="4">
    <source>
        <dbReference type="ARBA" id="ARBA00022679"/>
    </source>
</evidence>
<keyword evidence="3" id="KW-0597">Phosphoprotein</keyword>
<reference evidence="13" key="1">
    <citation type="journal article" date="2019" name="Int. J. Syst. Evol. Microbiol.">
        <title>The Global Catalogue of Microorganisms (GCM) 10K type strain sequencing project: providing services to taxonomists for standard genome sequencing and annotation.</title>
        <authorList>
            <consortium name="The Broad Institute Genomics Platform"/>
            <consortium name="The Broad Institute Genome Sequencing Center for Infectious Disease"/>
            <person name="Wu L."/>
            <person name="Ma J."/>
        </authorList>
    </citation>
    <scope>NUCLEOTIDE SEQUENCE [LARGE SCALE GENOMIC DNA]</scope>
    <source>
        <strain evidence="13">CCUG 49018</strain>
    </source>
</reference>
<evidence type="ECO:0000259" key="10">
    <source>
        <dbReference type="Pfam" id="PF02518"/>
    </source>
</evidence>
<evidence type="ECO:0000259" key="11">
    <source>
        <dbReference type="Pfam" id="PF07730"/>
    </source>
</evidence>
<protein>
    <recommendedName>
        <fullName evidence="2">histidine kinase</fullName>
        <ecNumber evidence="2">2.7.13.3</ecNumber>
    </recommendedName>
</protein>
<dbReference type="InterPro" id="IPR036890">
    <property type="entry name" value="HATPase_C_sf"/>
</dbReference>
<keyword evidence="4" id="KW-0808">Transferase</keyword>
<gene>
    <name evidence="12" type="ORF">ACFQ34_26690</name>
</gene>
<feature type="domain" description="Signal transduction histidine kinase subgroup 3 dimerisation and phosphoacceptor" evidence="11">
    <location>
        <begin position="183"/>
        <end position="247"/>
    </location>
</feature>
<dbReference type="PANTHER" id="PTHR24421">
    <property type="entry name" value="NITRATE/NITRITE SENSOR PROTEIN NARX-RELATED"/>
    <property type="match status" value="1"/>
</dbReference>
<organism evidence="12 13">
    <name type="scientific">Pseudonocardia benzenivorans</name>
    <dbReference type="NCBI Taxonomy" id="228005"/>
    <lineage>
        <taxon>Bacteria</taxon>
        <taxon>Bacillati</taxon>
        <taxon>Actinomycetota</taxon>
        <taxon>Actinomycetes</taxon>
        <taxon>Pseudonocardiales</taxon>
        <taxon>Pseudonocardiaceae</taxon>
        <taxon>Pseudonocardia</taxon>
    </lineage>
</organism>